<dbReference type="Proteomes" id="UP000054279">
    <property type="component" value="Unassembled WGS sequence"/>
</dbReference>
<evidence type="ECO:0000313" key="4">
    <source>
        <dbReference type="Proteomes" id="UP000054279"/>
    </source>
</evidence>
<name>A0A0C9VE36_SPHS4</name>
<evidence type="ECO:0000256" key="1">
    <source>
        <dbReference type="SAM" id="Phobius"/>
    </source>
</evidence>
<dbReference type="EMBL" id="KN837186">
    <property type="protein sequence ID" value="KIJ35681.1"/>
    <property type="molecule type" value="Genomic_DNA"/>
</dbReference>
<feature type="transmembrane region" description="Helical" evidence="1">
    <location>
        <begin position="59"/>
        <end position="84"/>
    </location>
</feature>
<evidence type="ECO:0000313" key="3">
    <source>
        <dbReference type="EMBL" id="KIJ35681.1"/>
    </source>
</evidence>
<evidence type="ECO:0000259" key="2">
    <source>
        <dbReference type="Pfam" id="PF20149"/>
    </source>
</evidence>
<reference evidence="3 4" key="1">
    <citation type="submission" date="2014-06" db="EMBL/GenBank/DDBJ databases">
        <title>Evolutionary Origins and Diversification of the Mycorrhizal Mutualists.</title>
        <authorList>
            <consortium name="DOE Joint Genome Institute"/>
            <consortium name="Mycorrhizal Genomics Consortium"/>
            <person name="Kohler A."/>
            <person name="Kuo A."/>
            <person name="Nagy L.G."/>
            <person name="Floudas D."/>
            <person name="Copeland A."/>
            <person name="Barry K.W."/>
            <person name="Cichocki N."/>
            <person name="Veneault-Fourrey C."/>
            <person name="LaButti K."/>
            <person name="Lindquist E.A."/>
            <person name="Lipzen A."/>
            <person name="Lundell T."/>
            <person name="Morin E."/>
            <person name="Murat C."/>
            <person name="Riley R."/>
            <person name="Ohm R."/>
            <person name="Sun H."/>
            <person name="Tunlid A."/>
            <person name="Henrissat B."/>
            <person name="Grigoriev I.V."/>
            <person name="Hibbett D.S."/>
            <person name="Martin F."/>
        </authorList>
    </citation>
    <scope>NUCLEOTIDE SEQUENCE [LARGE SCALE GENOMIC DNA]</scope>
    <source>
        <strain evidence="3 4">SS14</strain>
    </source>
</reference>
<keyword evidence="1" id="KW-1133">Transmembrane helix</keyword>
<accession>A0A0C9VE36</accession>
<dbReference type="OrthoDB" id="3257342at2759"/>
<dbReference type="AlphaFoldDB" id="A0A0C9VE36"/>
<sequence>MSLTDEDIQHNKDLAVKLLNNFSYIYKDINDLRGMFEYRILGEVITRQFFNKKSHSEGILYSAAFNPIPLALIALVFTAVHIAIEQWKSGITSVSRRSFKETEYHPIYQQHLQGLDKWKNFNNNTTRALAKHQQNLYSLGSKFTGFNWKPNVSSDPFAEDHLAHAAATLDDDFDF</sequence>
<keyword evidence="1" id="KW-0812">Transmembrane</keyword>
<organism evidence="3 4">
    <name type="scientific">Sphaerobolus stellatus (strain SS14)</name>
    <dbReference type="NCBI Taxonomy" id="990650"/>
    <lineage>
        <taxon>Eukaryota</taxon>
        <taxon>Fungi</taxon>
        <taxon>Dikarya</taxon>
        <taxon>Basidiomycota</taxon>
        <taxon>Agaricomycotina</taxon>
        <taxon>Agaricomycetes</taxon>
        <taxon>Phallomycetidae</taxon>
        <taxon>Geastrales</taxon>
        <taxon>Sphaerobolaceae</taxon>
        <taxon>Sphaerobolus</taxon>
    </lineage>
</organism>
<dbReference type="Pfam" id="PF20149">
    <property type="entry name" value="DUF6532"/>
    <property type="match status" value="1"/>
</dbReference>
<proteinExistence type="predicted"/>
<gene>
    <name evidence="3" type="ORF">M422DRAFT_262087</name>
</gene>
<dbReference type="InterPro" id="IPR045341">
    <property type="entry name" value="DUF6532"/>
</dbReference>
<dbReference type="HOGENOM" id="CLU_1533517_0_0_1"/>
<keyword evidence="4" id="KW-1185">Reference proteome</keyword>
<protein>
    <recommendedName>
        <fullName evidence="2">DUF6532 domain-containing protein</fullName>
    </recommendedName>
</protein>
<feature type="domain" description="DUF6532" evidence="2">
    <location>
        <begin position="7"/>
        <end position="118"/>
    </location>
</feature>
<keyword evidence="1" id="KW-0472">Membrane</keyword>